<dbReference type="EMBL" id="FN595996">
    <property type="protein sequence ID" value="CBI31283.3"/>
    <property type="molecule type" value="Genomic_DNA"/>
</dbReference>
<dbReference type="InterPro" id="IPR036965">
    <property type="entry name" value="Terpene_synth_N_sf"/>
</dbReference>
<dbReference type="OMA" id="WANSFIV"/>
<dbReference type="PANTHER" id="PTHR31225">
    <property type="entry name" value="OS04G0344100 PROTEIN-RELATED"/>
    <property type="match status" value="1"/>
</dbReference>
<dbReference type="PANTHER" id="PTHR31225:SF241">
    <property type="entry name" value="TERPENE SYNTHASE FAMILY, METAL-BINDING DOMAIN PROTEIN"/>
    <property type="match status" value="1"/>
</dbReference>
<evidence type="ECO:0000313" key="4">
    <source>
        <dbReference type="Proteomes" id="UP000009183"/>
    </source>
</evidence>
<keyword evidence="4" id="KW-1185">Reference proteome</keyword>
<dbReference type="STRING" id="29760.D7TLB1"/>
<dbReference type="PaxDb" id="29760-VIT_18s0001g04560.t01"/>
<protein>
    <recommendedName>
        <fullName evidence="2">Terpene synthase N-terminal domain-containing protein</fullName>
    </recommendedName>
</protein>
<dbReference type="Proteomes" id="UP000009183">
    <property type="component" value="Chromosome 18, unordered"/>
</dbReference>
<dbReference type="GO" id="GO:0016114">
    <property type="term" value="P:terpenoid biosynthetic process"/>
    <property type="evidence" value="ECO:0007669"/>
    <property type="project" value="InterPro"/>
</dbReference>
<feature type="coiled-coil region" evidence="1">
    <location>
        <begin position="33"/>
        <end position="64"/>
    </location>
</feature>
<dbReference type="OrthoDB" id="1877784at2759"/>
<evidence type="ECO:0000313" key="3">
    <source>
        <dbReference type="EMBL" id="CBI31283.3"/>
    </source>
</evidence>
<dbReference type="Pfam" id="PF01397">
    <property type="entry name" value="Terpene_synth"/>
    <property type="match status" value="1"/>
</dbReference>
<gene>
    <name evidence="3" type="ordered locus">VIT_18s0001g04560</name>
</gene>
<organism evidence="3 4">
    <name type="scientific">Vitis vinifera</name>
    <name type="common">Grape</name>
    <dbReference type="NCBI Taxonomy" id="29760"/>
    <lineage>
        <taxon>Eukaryota</taxon>
        <taxon>Viridiplantae</taxon>
        <taxon>Streptophyta</taxon>
        <taxon>Embryophyta</taxon>
        <taxon>Tracheophyta</taxon>
        <taxon>Spermatophyta</taxon>
        <taxon>Magnoliopsida</taxon>
        <taxon>eudicotyledons</taxon>
        <taxon>Gunneridae</taxon>
        <taxon>Pentapetalae</taxon>
        <taxon>rosids</taxon>
        <taxon>Vitales</taxon>
        <taxon>Vitaceae</taxon>
        <taxon>Viteae</taxon>
        <taxon>Vitis</taxon>
    </lineage>
</organism>
<dbReference type="InterPro" id="IPR008949">
    <property type="entry name" value="Isoprenoid_synthase_dom_sf"/>
</dbReference>
<sequence>MSSPAPVANPETNRRTANYQPSIWANSFIVSNIPDDEITLAHKEQQLEDLKEEVRRELIAAASNPSKQLKFIDAIQRLGVAYHFENEIEQALQSTYDNYHGIADINDDLYDLKHFFLQKKI</sequence>
<dbReference type="InterPro" id="IPR050148">
    <property type="entry name" value="Terpene_synthase-like"/>
</dbReference>
<proteinExistence type="predicted"/>
<dbReference type="InParanoid" id="D7TLB1"/>
<dbReference type="InterPro" id="IPR008930">
    <property type="entry name" value="Terpenoid_cyclase/PrenylTrfase"/>
</dbReference>
<name>D7TLB1_VITVI</name>
<accession>D7TLB1</accession>
<keyword evidence="1" id="KW-0175">Coiled coil</keyword>
<dbReference type="GO" id="GO:0010333">
    <property type="term" value="F:terpene synthase activity"/>
    <property type="evidence" value="ECO:0007669"/>
    <property type="project" value="InterPro"/>
</dbReference>
<reference evidence="4" key="1">
    <citation type="journal article" date="2007" name="Nature">
        <title>The grapevine genome sequence suggests ancestral hexaploidization in major angiosperm phyla.</title>
        <authorList>
            <consortium name="The French-Italian Public Consortium for Grapevine Genome Characterization."/>
            <person name="Jaillon O."/>
            <person name="Aury J.-M."/>
            <person name="Noel B."/>
            <person name="Policriti A."/>
            <person name="Clepet C."/>
            <person name="Casagrande A."/>
            <person name="Choisne N."/>
            <person name="Aubourg S."/>
            <person name="Vitulo N."/>
            <person name="Jubin C."/>
            <person name="Vezzi A."/>
            <person name="Legeai F."/>
            <person name="Hugueney P."/>
            <person name="Dasilva C."/>
            <person name="Horner D."/>
            <person name="Mica E."/>
            <person name="Jublot D."/>
            <person name="Poulain J."/>
            <person name="Bruyere C."/>
            <person name="Billault A."/>
            <person name="Segurens B."/>
            <person name="Gouyvenoux M."/>
            <person name="Ugarte E."/>
            <person name="Cattonaro F."/>
            <person name="Anthouard V."/>
            <person name="Vico V."/>
            <person name="Del Fabbro C."/>
            <person name="Alaux M."/>
            <person name="Di Gaspero G."/>
            <person name="Dumas V."/>
            <person name="Felice N."/>
            <person name="Paillard S."/>
            <person name="Juman I."/>
            <person name="Moroldo M."/>
            <person name="Scalabrin S."/>
            <person name="Canaguier A."/>
            <person name="Le Clainche I."/>
            <person name="Malacrida G."/>
            <person name="Durand E."/>
            <person name="Pesole G."/>
            <person name="Laucou V."/>
            <person name="Chatelet P."/>
            <person name="Merdinoglu D."/>
            <person name="Delledonne M."/>
            <person name="Pezzotti M."/>
            <person name="Lecharny A."/>
            <person name="Scarpelli C."/>
            <person name="Artiguenave F."/>
            <person name="Pe M.E."/>
            <person name="Valle G."/>
            <person name="Morgante M."/>
            <person name="Caboche M."/>
            <person name="Adam-Blondon A.-F."/>
            <person name="Weissenbach J."/>
            <person name="Quetier F."/>
            <person name="Wincker P."/>
        </authorList>
    </citation>
    <scope>NUCLEOTIDE SEQUENCE [LARGE SCALE GENOMIC DNA]</scope>
    <source>
        <strain evidence="4">cv. Pinot noir / PN40024</strain>
    </source>
</reference>
<evidence type="ECO:0000256" key="1">
    <source>
        <dbReference type="SAM" id="Coils"/>
    </source>
</evidence>
<dbReference type="HOGENOM" id="CLU_147009_1_0_1"/>
<dbReference type="SUPFAM" id="SSF48239">
    <property type="entry name" value="Terpenoid cyclases/Protein prenyltransferases"/>
    <property type="match status" value="1"/>
</dbReference>
<dbReference type="AlphaFoldDB" id="D7TLB1"/>
<evidence type="ECO:0000259" key="2">
    <source>
        <dbReference type="Pfam" id="PF01397"/>
    </source>
</evidence>
<feature type="domain" description="Terpene synthase N-terminal" evidence="2">
    <location>
        <begin position="24"/>
        <end position="112"/>
    </location>
</feature>
<dbReference type="Gene3D" id="1.50.10.130">
    <property type="entry name" value="Terpene synthase, N-terminal domain"/>
    <property type="match status" value="1"/>
</dbReference>
<dbReference type="InterPro" id="IPR001906">
    <property type="entry name" value="Terpene_synth_N"/>
</dbReference>
<dbReference type="Gene3D" id="1.10.600.10">
    <property type="entry name" value="Farnesyl Diphosphate Synthase"/>
    <property type="match status" value="1"/>
</dbReference>